<dbReference type="SUPFAM" id="SSF55811">
    <property type="entry name" value="Nudix"/>
    <property type="match status" value="1"/>
</dbReference>
<comment type="caution">
    <text evidence="7">The sequence shown here is derived from an EMBL/GenBank/DDBJ whole genome shotgun (WGS) entry which is preliminary data.</text>
</comment>
<dbReference type="PANTHER" id="PTHR12629">
    <property type="entry name" value="DIPHOSPHOINOSITOL POLYPHOSPHATE PHOSPHOHYDROLASE"/>
    <property type="match status" value="1"/>
</dbReference>
<evidence type="ECO:0000256" key="3">
    <source>
        <dbReference type="ARBA" id="ARBA00022723"/>
    </source>
</evidence>
<evidence type="ECO:0000256" key="1">
    <source>
        <dbReference type="ARBA" id="ARBA00001946"/>
    </source>
</evidence>
<dbReference type="InterPro" id="IPR000086">
    <property type="entry name" value="NUDIX_hydrolase_dom"/>
</dbReference>
<dbReference type="Pfam" id="PF00293">
    <property type="entry name" value="NUDIX"/>
    <property type="match status" value="1"/>
</dbReference>
<gene>
    <name evidence="7" type="ORF">F3Y22_tig00112857pilonHSYRG00041</name>
</gene>
<evidence type="ECO:0000259" key="6">
    <source>
        <dbReference type="PROSITE" id="PS51462"/>
    </source>
</evidence>
<dbReference type="PROSITE" id="PS51462">
    <property type="entry name" value="NUDIX"/>
    <property type="match status" value="1"/>
</dbReference>
<dbReference type="InterPro" id="IPR047198">
    <property type="entry name" value="DDP-like_NUDIX"/>
</dbReference>
<keyword evidence="3" id="KW-0479">Metal-binding</keyword>
<evidence type="ECO:0000313" key="7">
    <source>
        <dbReference type="EMBL" id="KAE8663948.1"/>
    </source>
</evidence>
<evidence type="ECO:0000256" key="2">
    <source>
        <dbReference type="ARBA" id="ARBA00005582"/>
    </source>
</evidence>
<evidence type="ECO:0000256" key="4">
    <source>
        <dbReference type="ARBA" id="ARBA00022801"/>
    </source>
</evidence>
<dbReference type="InterPro" id="IPR020084">
    <property type="entry name" value="NUDIX_hydrolase_CS"/>
</dbReference>
<dbReference type="PANTHER" id="PTHR12629:SF15">
    <property type="entry name" value="NUDIX HYDROLASE 4"/>
    <property type="match status" value="1"/>
</dbReference>
<dbReference type="PROSITE" id="PS00893">
    <property type="entry name" value="NUDIX_BOX"/>
    <property type="match status" value="1"/>
</dbReference>
<protein>
    <submittedName>
        <fullName evidence="7">Nudix hydrolase 17</fullName>
    </submittedName>
</protein>
<comment type="similarity">
    <text evidence="2">Belongs to the Nudix hydrolase family.</text>
</comment>
<proteinExistence type="inferred from homology"/>
<sequence>MDEANSNDDVIEVLVISAQNGKGMLFPKGGWEHDESMEEAAVRETLEEAGVVGNIERKLGKWSYESKRRSTLHEGHMFPMLVKQELDLWPEKNSGQGNGYVTISKAKEECPHLWMREALEELVSRQHAQAGQRIMRKWIEQVASDEYIFWICEIYIQPCVTSGLHKPFAFSIPRYAVAKISTESMLKMHVRKEVLLKVGKLDLGTDII</sequence>
<keyword evidence="8" id="KW-1185">Reference proteome</keyword>
<dbReference type="GO" id="GO:0005634">
    <property type="term" value="C:nucleus"/>
    <property type="evidence" value="ECO:0007669"/>
    <property type="project" value="TreeGrafter"/>
</dbReference>
<evidence type="ECO:0000313" key="8">
    <source>
        <dbReference type="Proteomes" id="UP000436088"/>
    </source>
</evidence>
<keyword evidence="5" id="KW-0460">Magnesium</keyword>
<dbReference type="Proteomes" id="UP000436088">
    <property type="component" value="Unassembled WGS sequence"/>
</dbReference>
<dbReference type="EMBL" id="VEPZ02001661">
    <property type="protein sequence ID" value="KAE8663948.1"/>
    <property type="molecule type" value="Genomic_DNA"/>
</dbReference>
<organism evidence="7 8">
    <name type="scientific">Hibiscus syriacus</name>
    <name type="common">Rose of Sharon</name>
    <dbReference type="NCBI Taxonomy" id="106335"/>
    <lineage>
        <taxon>Eukaryota</taxon>
        <taxon>Viridiplantae</taxon>
        <taxon>Streptophyta</taxon>
        <taxon>Embryophyta</taxon>
        <taxon>Tracheophyta</taxon>
        <taxon>Spermatophyta</taxon>
        <taxon>Magnoliopsida</taxon>
        <taxon>eudicotyledons</taxon>
        <taxon>Gunneridae</taxon>
        <taxon>Pentapetalae</taxon>
        <taxon>rosids</taxon>
        <taxon>malvids</taxon>
        <taxon>Malvales</taxon>
        <taxon>Malvaceae</taxon>
        <taxon>Malvoideae</taxon>
        <taxon>Hibiscus</taxon>
    </lineage>
</organism>
<comment type="cofactor">
    <cofactor evidence="1">
        <name>Mg(2+)</name>
        <dbReference type="ChEBI" id="CHEBI:18420"/>
    </cofactor>
</comment>
<accession>A0A6A2WSS7</accession>
<keyword evidence="4 7" id="KW-0378">Hydrolase</keyword>
<dbReference type="GO" id="GO:0016462">
    <property type="term" value="F:pyrophosphatase activity"/>
    <property type="evidence" value="ECO:0007669"/>
    <property type="project" value="InterPro"/>
</dbReference>
<name>A0A6A2WSS7_HIBSY</name>
<feature type="domain" description="Nudix hydrolase" evidence="6">
    <location>
        <begin position="1"/>
        <end position="123"/>
    </location>
</feature>
<dbReference type="GO" id="GO:0046872">
    <property type="term" value="F:metal ion binding"/>
    <property type="evidence" value="ECO:0007669"/>
    <property type="project" value="UniProtKB-KW"/>
</dbReference>
<dbReference type="InterPro" id="IPR015797">
    <property type="entry name" value="NUDIX_hydrolase-like_dom_sf"/>
</dbReference>
<dbReference type="Gene3D" id="3.90.79.10">
    <property type="entry name" value="Nucleoside Triphosphate Pyrophosphohydrolase"/>
    <property type="match status" value="1"/>
</dbReference>
<dbReference type="CDD" id="cd04666">
    <property type="entry name" value="NUDIX_DIPP2_like_Nudt4"/>
    <property type="match status" value="1"/>
</dbReference>
<evidence type="ECO:0000256" key="5">
    <source>
        <dbReference type="ARBA" id="ARBA00022842"/>
    </source>
</evidence>
<reference evidence="7" key="1">
    <citation type="submission" date="2019-09" db="EMBL/GenBank/DDBJ databases">
        <title>Draft genome information of white flower Hibiscus syriacus.</title>
        <authorList>
            <person name="Kim Y.-M."/>
        </authorList>
    </citation>
    <scope>NUCLEOTIDE SEQUENCE [LARGE SCALE GENOMIC DNA]</scope>
    <source>
        <strain evidence="7">YM2019G1</strain>
    </source>
</reference>
<dbReference type="AlphaFoldDB" id="A0A6A2WSS7"/>
<dbReference type="GO" id="GO:0005737">
    <property type="term" value="C:cytoplasm"/>
    <property type="evidence" value="ECO:0007669"/>
    <property type="project" value="TreeGrafter"/>
</dbReference>